<evidence type="ECO:0008006" key="3">
    <source>
        <dbReference type="Google" id="ProtNLM"/>
    </source>
</evidence>
<proteinExistence type="predicted"/>
<protein>
    <recommendedName>
        <fullName evidence="3">DUF3619 family protein</fullName>
    </recommendedName>
</protein>
<gene>
    <name evidence="1" type="ORF">H9L17_11870</name>
</gene>
<dbReference type="Proteomes" id="UP000515977">
    <property type="component" value="Chromosome"/>
</dbReference>
<dbReference type="KEGG" id="tbv:H9L17_11870"/>
<dbReference type="AlphaFoldDB" id="A0A7G9QRA6"/>
<reference evidence="1 2" key="1">
    <citation type="submission" date="2020-08" db="EMBL/GenBank/DDBJ databases">
        <title>Genome sequence of Thermomonas brevis KACC 16975T.</title>
        <authorList>
            <person name="Hyun D.-W."/>
            <person name="Bae J.-W."/>
        </authorList>
    </citation>
    <scope>NUCLEOTIDE SEQUENCE [LARGE SCALE GENOMIC DNA]</scope>
    <source>
        <strain evidence="1 2">KACC 16975</strain>
    </source>
</reference>
<organism evidence="1 2">
    <name type="scientific">Thermomonas brevis</name>
    <dbReference type="NCBI Taxonomy" id="215691"/>
    <lineage>
        <taxon>Bacteria</taxon>
        <taxon>Pseudomonadati</taxon>
        <taxon>Pseudomonadota</taxon>
        <taxon>Gammaproteobacteria</taxon>
        <taxon>Lysobacterales</taxon>
        <taxon>Lysobacteraceae</taxon>
        <taxon>Thermomonas</taxon>
    </lineage>
</organism>
<keyword evidence="2" id="KW-1185">Reference proteome</keyword>
<dbReference type="EMBL" id="CP060711">
    <property type="protein sequence ID" value="QNN45881.1"/>
    <property type="molecule type" value="Genomic_DNA"/>
</dbReference>
<accession>A0A7G9QRA6</accession>
<evidence type="ECO:0000313" key="1">
    <source>
        <dbReference type="EMBL" id="QNN45881.1"/>
    </source>
</evidence>
<sequence>MNTGPMNASGSDRFDAAIRAHHAAALGSLSPRVQAQLAQRRNAALRGQARADAARPHRLRYAAAGFAALCALALGLRFQPSPSESANAVPSAIAATATAPAGAANTTLLDEDPEFYAWLASADARLVAME</sequence>
<evidence type="ECO:0000313" key="2">
    <source>
        <dbReference type="Proteomes" id="UP000515977"/>
    </source>
</evidence>
<name>A0A7G9QRA6_9GAMM</name>
<dbReference type="RefSeq" id="WP_187569648.1">
    <property type="nucleotide sequence ID" value="NZ_CP060711.1"/>
</dbReference>